<protein>
    <submittedName>
        <fullName evidence="1">Serine/threonine-protein kinase</fullName>
    </submittedName>
</protein>
<dbReference type="OMA" id="LSHHWIM"/>
<keyword evidence="2" id="KW-1185">Reference proteome</keyword>
<keyword evidence="1" id="KW-0418">Kinase</keyword>
<comment type="caution">
    <text evidence="1">The sequence shown here is derived from an EMBL/GenBank/DDBJ whole genome shotgun (WGS) entry which is preliminary data.</text>
</comment>
<dbReference type="GO" id="GO:0016301">
    <property type="term" value="F:kinase activity"/>
    <property type="evidence" value="ECO:0007669"/>
    <property type="project" value="UniProtKB-KW"/>
</dbReference>
<evidence type="ECO:0000313" key="2">
    <source>
        <dbReference type="Proteomes" id="UP000241394"/>
    </source>
</evidence>
<reference evidence="2" key="2">
    <citation type="journal article" date="2018" name="BMC Genomics">
        <title>A manually annotated Actinidia chinensis var. chinensis (kiwifruit) genome highlights the challenges associated with draft genomes and gene prediction in plants.</title>
        <authorList>
            <person name="Pilkington S.M."/>
            <person name="Crowhurst R."/>
            <person name="Hilario E."/>
            <person name="Nardozza S."/>
            <person name="Fraser L."/>
            <person name="Peng Y."/>
            <person name="Gunaseelan K."/>
            <person name="Simpson R."/>
            <person name="Tahir J."/>
            <person name="Deroles S.C."/>
            <person name="Templeton K."/>
            <person name="Luo Z."/>
            <person name="Davy M."/>
            <person name="Cheng C."/>
            <person name="McNeilage M."/>
            <person name="Scaglione D."/>
            <person name="Liu Y."/>
            <person name="Zhang Q."/>
            <person name="Datson P."/>
            <person name="De Silva N."/>
            <person name="Gardiner S.E."/>
            <person name="Bassett H."/>
            <person name="Chagne D."/>
            <person name="McCallum J."/>
            <person name="Dzierzon H."/>
            <person name="Deng C."/>
            <person name="Wang Y.Y."/>
            <person name="Barron L."/>
            <person name="Manako K."/>
            <person name="Bowen J."/>
            <person name="Foster T.M."/>
            <person name="Erridge Z.A."/>
            <person name="Tiffin H."/>
            <person name="Waite C.N."/>
            <person name="Davies K.M."/>
            <person name="Grierson E.P."/>
            <person name="Laing W.A."/>
            <person name="Kirk R."/>
            <person name="Chen X."/>
            <person name="Wood M."/>
            <person name="Montefiori M."/>
            <person name="Brummell D.A."/>
            <person name="Schwinn K.E."/>
            <person name="Catanach A."/>
            <person name="Fullerton C."/>
            <person name="Li D."/>
            <person name="Meiyalaghan S."/>
            <person name="Nieuwenhuizen N."/>
            <person name="Read N."/>
            <person name="Prakash R."/>
            <person name="Hunter D."/>
            <person name="Zhang H."/>
            <person name="McKenzie M."/>
            <person name="Knabel M."/>
            <person name="Harris A."/>
            <person name="Allan A.C."/>
            <person name="Gleave A."/>
            <person name="Chen A."/>
            <person name="Janssen B.J."/>
            <person name="Plunkett B."/>
            <person name="Ampomah-Dwamena C."/>
            <person name="Voogd C."/>
            <person name="Leif D."/>
            <person name="Lafferty D."/>
            <person name="Souleyre E.J.F."/>
            <person name="Varkonyi-Gasic E."/>
            <person name="Gambi F."/>
            <person name="Hanley J."/>
            <person name="Yao J.L."/>
            <person name="Cheung J."/>
            <person name="David K.M."/>
            <person name="Warren B."/>
            <person name="Marsh K."/>
            <person name="Snowden K.C."/>
            <person name="Lin-Wang K."/>
            <person name="Brian L."/>
            <person name="Martinez-Sanchez M."/>
            <person name="Wang M."/>
            <person name="Ileperuma N."/>
            <person name="Macnee N."/>
            <person name="Campin R."/>
            <person name="McAtee P."/>
            <person name="Drummond R.S.M."/>
            <person name="Espley R.V."/>
            <person name="Ireland H.S."/>
            <person name="Wu R."/>
            <person name="Atkinson R.G."/>
            <person name="Karunairetnam S."/>
            <person name="Bulley S."/>
            <person name="Chunkath S."/>
            <person name="Hanley Z."/>
            <person name="Storey R."/>
            <person name="Thrimawithana A.H."/>
            <person name="Thomson S."/>
            <person name="David C."/>
            <person name="Testolin R."/>
            <person name="Huang H."/>
            <person name="Hellens R.P."/>
            <person name="Schaffer R.J."/>
        </authorList>
    </citation>
    <scope>NUCLEOTIDE SEQUENCE [LARGE SCALE GENOMIC DNA]</scope>
    <source>
        <strain evidence="2">cv. Red5</strain>
    </source>
</reference>
<accession>A0A2R6R1Z9</accession>
<proteinExistence type="predicted"/>
<dbReference type="EMBL" id="NKQK01000010">
    <property type="protein sequence ID" value="PSS19274.1"/>
    <property type="molecule type" value="Genomic_DNA"/>
</dbReference>
<keyword evidence="1" id="KW-0808">Transferase</keyword>
<evidence type="ECO:0000313" key="1">
    <source>
        <dbReference type="EMBL" id="PSS19274.1"/>
    </source>
</evidence>
<dbReference type="AlphaFoldDB" id="A0A2R6R1Z9"/>
<reference evidence="1 2" key="1">
    <citation type="submission" date="2017-07" db="EMBL/GenBank/DDBJ databases">
        <title>An improved, manually edited Actinidia chinensis var. chinensis (kiwifruit) genome highlights the challenges associated with draft genomes and gene prediction in plants.</title>
        <authorList>
            <person name="Pilkington S."/>
            <person name="Crowhurst R."/>
            <person name="Hilario E."/>
            <person name="Nardozza S."/>
            <person name="Fraser L."/>
            <person name="Peng Y."/>
            <person name="Gunaseelan K."/>
            <person name="Simpson R."/>
            <person name="Tahir J."/>
            <person name="Deroles S."/>
            <person name="Templeton K."/>
            <person name="Luo Z."/>
            <person name="Davy M."/>
            <person name="Cheng C."/>
            <person name="Mcneilage M."/>
            <person name="Scaglione D."/>
            <person name="Liu Y."/>
            <person name="Zhang Q."/>
            <person name="Datson P."/>
            <person name="De Silva N."/>
            <person name="Gardiner S."/>
            <person name="Bassett H."/>
            <person name="Chagne D."/>
            <person name="Mccallum J."/>
            <person name="Dzierzon H."/>
            <person name="Deng C."/>
            <person name="Wang Y.-Y."/>
            <person name="Barron N."/>
            <person name="Manako K."/>
            <person name="Bowen J."/>
            <person name="Foster T."/>
            <person name="Erridge Z."/>
            <person name="Tiffin H."/>
            <person name="Waite C."/>
            <person name="Davies K."/>
            <person name="Grierson E."/>
            <person name="Laing W."/>
            <person name="Kirk R."/>
            <person name="Chen X."/>
            <person name="Wood M."/>
            <person name="Montefiori M."/>
            <person name="Brummell D."/>
            <person name="Schwinn K."/>
            <person name="Catanach A."/>
            <person name="Fullerton C."/>
            <person name="Li D."/>
            <person name="Meiyalaghan S."/>
            <person name="Nieuwenhuizen N."/>
            <person name="Read N."/>
            <person name="Prakash R."/>
            <person name="Hunter D."/>
            <person name="Zhang H."/>
            <person name="Mckenzie M."/>
            <person name="Knabel M."/>
            <person name="Harris A."/>
            <person name="Allan A."/>
            <person name="Chen A."/>
            <person name="Janssen B."/>
            <person name="Plunkett B."/>
            <person name="Dwamena C."/>
            <person name="Voogd C."/>
            <person name="Leif D."/>
            <person name="Lafferty D."/>
            <person name="Souleyre E."/>
            <person name="Varkonyi-Gasic E."/>
            <person name="Gambi F."/>
            <person name="Hanley J."/>
            <person name="Yao J.-L."/>
            <person name="Cheung J."/>
            <person name="David K."/>
            <person name="Warren B."/>
            <person name="Marsh K."/>
            <person name="Snowden K."/>
            <person name="Lin-Wang K."/>
            <person name="Brian L."/>
            <person name="Martinez-Sanchez M."/>
            <person name="Wang M."/>
            <person name="Ileperuma N."/>
            <person name="Macnee N."/>
            <person name="Campin R."/>
            <person name="Mcatee P."/>
            <person name="Drummond R."/>
            <person name="Espley R."/>
            <person name="Ireland H."/>
            <person name="Wu R."/>
            <person name="Atkinson R."/>
            <person name="Karunairetnam S."/>
            <person name="Bulley S."/>
            <person name="Chunkath S."/>
            <person name="Hanley Z."/>
            <person name="Storey R."/>
            <person name="Thrimawithana A."/>
            <person name="Thomson S."/>
            <person name="David C."/>
            <person name="Testolin R."/>
        </authorList>
    </citation>
    <scope>NUCLEOTIDE SEQUENCE [LARGE SCALE GENOMIC DNA]</scope>
    <source>
        <strain evidence="2">cv. Red5</strain>
        <tissue evidence="1">Young leaf</tissue>
    </source>
</reference>
<dbReference type="Proteomes" id="UP000241394">
    <property type="component" value="Chromosome LG10"/>
</dbReference>
<dbReference type="Gramene" id="PSS19274">
    <property type="protein sequence ID" value="PSS19274"/>
    <property type="gene ID" value="CEY00_Acc11319"/>
</dbReference>
<organism evidence="1 2">
    <name type="scientific">Actinidia chinensis var. chinensis</name>
    <name type="common">Chinese soft-hair kiwi</name>
    <dbReference type="NCBI Taxonomy" id="1590841"/>
    <lineage>
        <taxon>Eukaryota</taxon>
        <taxon>Viridiplantae</taxon>
        <taxon>Streptophyta</taxon>
        <taxon>Embryophyta</taxon>
        <taxon>Tracheophyta</taxon>
        <taxon>Spermatophyta</taxon>
        <taxon>Magnoliopsida</taxon>
        <taxon>eudicotyledons</taxon>
        <taxon>Gunneridae</taxon>
        <taxon>Pentapetalae</taxon>
        <taxon>asterids</taxon>
        <taxon>Ericales</taxon>
        <taxon>Actinidiaceae</taxon>
        <taxon>Actinidia</taxon>
    </lineage>
</organism>
<dbReference type="InParanoid" id="A0A2R6R1Z9"/>
<sequence>MLTRDVSERFTADEVLSHPWMLFYTEPTLKTLTFKAKFKNHVRFTSRQPTAITVVGSERNKIVANGSLSDDSSRLIFATVDSTKKSEDDECGLVDVLAMAISRVTISEPKRSRLCGPASPIRQECSSNMTSNLCTAF</sequence>
<gene>
    <name evidence="1" type="ORF">CEY00_Acc11319</name>
</gene>
<name>A0A2R6R1Z9_ACTCC</name>
<dbReference type="STRING" id="1590841.A0A2R6R1Z9"/>
<dbReference type="OrthoDB" id="1721816at2759"/>